<evidence type="ECO:0000256" key="3">
    <source>
        <dbReference type="ARBA" id="ARBA00021117"/>
    </source>
</evidence>
<dbReference type="InterPro" id="IPR036020">
    <property type="entry name" value="WW_dom_sf"/>
</dbReference>
<evidence type="ECO:0000256" key="13">
    <source>
        <dbReference type="ARBA" id="ARBA00042167"/>
    </source>
</evidence>
<name>A0AAD9Q399_ACRCE</name>
<protein>
    <recommendedName>
        <fullName evidence="3">Polyglutamine-binding protein 1</fullName>
    </recommendedName>
    <alternativeName>
        <fullName evidence="13">Polyglutamine tract-binding protein 1</fullName>
    </alternativeName>
</protein>
<accession>A0AAD9Q399</accession>
<dbReference type="Gene3D" id="2.20.70.10">
    <property type="match status" value="1"/>
</dbReference>
<keyword evidence="6" id="KW-0507">mRNA processing</keyword>
<reference evidence="17" key="2">
    <citation type="journal article" date="2023" name="Science">
        <title>Genomic signatures of disease resistance in endangered staghorn corals.</title>
        <authorList>
            <person name="Vollmer S.V."/>
            <person name="Selwyn J.D."/>
            <person name="Despard B.A."/>
            <person name="Roesel C.L."/>
        </authorList>
    </citation>
    <scope>NUCLEOTIDE SEQUENCE</scope>
    <source>
        <strain evidence="17">K2</strain>
    </source>
</reference>
<evidence type="ECO:0000313" key="18">
    <source>
        <dbReference type="Proteomes" id="UP001249851"/>
    </source>
</evidence>
<evidence type="ECO:0000313" key="17">
    <source>
        <dbReference type="EMBL" id="KAK2553928.1"/>
    </source>
</evidence>
<dbReference type="GO" id="GO:0043021">
    <property type="term" value="F:ribonucleoprotein complex binding"/>
    <property type="evidence" value="ECO:0007669"/>
    <property type="project" value="TreeGrafter"/>
</dbReference>
<gene>
    <name evidence="17" type="ORF">P5673_024628</name>
</gene>
<comment type="subcellular location">
    <subcellularLocation>
        <location evidence="2">Cytoplasmic granule</location>
    </subcellularLocation>
    <subcellularLocation>
        <location evidence="1">Nucleus speckle</location>
    </subcellularLocation>
</comment>
<dbReference type="PANTHER" id="PTHR21737">
    <property type="entry name" value="POLYGLUTAMINE BINDING PROTEIN 1/MARVEL MEMBRANE-ASSOCIATING DOMAIN CONTAINING 3"/>
    <property type="match status" value="1"/>
</dbReference>
<keyword evidence="4" id="KW-0597">Phosphoprotein</keyword>
<evidence type="ECO:0000256" key="5">
    <source>
        <dbReference type="ARBA" id="ARBA00022588"/>
    </source>
</evidence>
<evidence type="ECO:0000256" key="11">
    <source>
        <dbReference type="ARBA" id="ARBA00023187"/>
    </source>
</evidence>
<dbReference type="PANTHER" id="PTHR21737:SF3">
    <property type="entry name" value="POLYGLUTAMINE-BINDING PROTEIN 1"/>
    <property type="match status" value="1"/>
</dbReference>
<keyword evidence="18" id="KW-1185">Reference proteome</keyword>
<keyword evidence="7" id="KW-0677">Repeat</keyword>
<dbReference type="GO" id="GO:0000380">
    <property type="term" value="P:alternative mRNA splicing, via spliceosome"/>
    <property type="evidence" value="ECO:0007669"/>
    <property type="project" value="TreeGrafter"/>
</dbReference>
<evidence type="ECO:0000256" key="6">
    <source>
        <dbReference type="ARBA" id="ARBA00022664"/>
    </source>
</evidence>
<keyword evidence="8" id="KW-0391">Immunity</keyword>
<comment type="subunit">
    <text evidence="14">Interacts with POU3F2/Brn-2, ATXN1, TXNL4A, HTT and AR. Interaction with ATXN1 correlates positively with the length of the polyglutamine tract. Interacts with RNA polymerase II large subunit in a phosphorylation-dependent manner. Forms a ternary complex with ATXN1 mutant and phosphorylated RNA polymerase II. Interacts (via C-terminus) with TXNL4A and CD2BP2. Interacts (via WW domain) with ATN1 and SF3B1, and may interact with additional splice factors. Interacts (via WW domain) with WBP11; Leading to reduce interaction between PQBP1 and TXNL4A. Interacts with CAPRIN1. Interacts with DDX1. Interacts with SFPQ. Interacts with KHSRP.</text>
</comment>
<sequence length="252" mass="27428">MPLPAALQARLAKRGIIQKDKEKVNVSSQIDGPVNGCPNTVNPYHTCVEYCGKRYGENAPPQPPKDYSTVPLPIGWYLVPDPSSGSSYFWNTVTNQVSWLHPLDPAAEITISASAASSQKESDVQPNREILSPPGVDTENDKEQVLSIGKHPSLVKGSQKRQEAAGKRKHEKEIKAEKRKKSEEIDPMDPASYSDAPKGTWTTGLIKKGEAKTGVDTTANGPLFQMRPYPSPGAVLRANQQLAQKSAIETSE</sequence>
<feature type="region of interest" description="Disordered" evidence="15">
    <location>
        <begin position="114"/>
        <end position="232"/>
    </location>
</feature>
<reference evidence="17" key="1">
    <citation type="journal article" date="2023" name="G3 (Bethesda)">
        <title>Whole genome assembly and annotation of the endangered Caribbean coral Acropora cervicornis.</title>
        <authorList>
            <person name="Selwyn J.D."/>
            <person name="Vollmer S.V."/>
        </authorList>
    </citation>
    <scope>NUCLEOTIDE SEQUENCE</scope>
    <source>
        <strain evidence="17">K2</strain>
    </source>
</reference>
<dbReference type="EMBL" id="JARQWQ010000073">
    <property type="protein sequence ID" value="KAK2553928.1"/>
    <property type="molecule type" value="Genomic_DNA"/>
</dbReference>
<dbReference type="GO" id="GO:0045087">
    <property type="term" value="P:innate immune response"/>
    <property type="evidence" value="ECO:0007669"/>
    <property type="project" value="UniProtKB-KW"/>
</dbReference>
<dbReference type="Pfam" id="PF00397">
    <property type="entry name" value="WW"/>
    <property type="match status" value="1"/>
</dbReference>
<dbReference type="Gene3D" id="3.40.30.10">
    <property type="entry name" value="Glutaredoxin"/>
    <property type="match status" value="1"/>
</dbReference>
<evidence type="ECO:0000256" key="12">
    <source>
        <dbReference type="ARBA" id="ARBA00023242"/>
    </source>
</evidence>
<keyword evidence="9" id="KW-0805">Transcription regulation</keyword>
<dbReference type="PROSITE" id="PS50020">
    <property type="entry name" value="WW_DOMAIN_2"/>
    <property type="match status" value="1"/>
</dbReference>
<dbReference type="InterPro" id="IPR001202">
    <property type="entry name" value="WW_dom"/>
</dbReference>
<feature type="compositionally biased region" description="Basic and acidic residues" evidence="15">
    <location>
        <begin position="160"/>
        <end position="184"/>
    </location>
</feature>
<organism evidence="17 18">
    <name type="scientific">Acropora cervicornis</name>
    <name type="common">Staghorn coral</name>
    <dbReference type="NCBI Taxonomy" id="6130"/>
    <lineage>
        <taxon>Eukaryota</taxon>
        <taxon>Metazoa</taxon>
        <taxon>Cnidaria</taxon>
        <taxon>Anthozoa</taxon>
        <taxon>Hexacorallia</taxon>
        <taxon>Scleractinia</taxon>
        <taxon>Astrocoeniina</taxon>
        <taxon>Acroporidae</taxon>
        <taxon>Acropora</taxon>
    </lineage>
</organism>
<evidence type="ECO:0000256" key="10">
    <source>
        <dbReference type="ARBA" id="ARBA00023163"/>
    </source>
</evidence>
<dbReference type="GO" id="GO:0005737">
    <property type="term" value="C:cytoplasm"/>
    <property type="evidence" value="ECO:0007669"/>
    <property type="project" value="TreeGrafter"/>
</dbReference>
<dbReference type="AlphaFoldDB" id="A0AAD9Q399"/>
<keyword evidence="10" id="KW-0804">Transcription</keyword>
<evidence type="ECO:0000256" key="7">
    <source>
        <dbReference type="ARBA" id="ARBA00022737"/>
    </source>
</evidence>
<evidence type="ECO:0000256" key="15">
    <source>
        <dbReference type="SAM" id="MobiDB-lite"/>
    </source>
</evidence>
<keyword evidence="11" id="KW-0508">mRNA splicing</keyword>
<evidence type="ECO:0000256" key="1">
    <source>
        <dbReference type="ARBA" id="ARBA00004324"/>
    </source>
</evidence>
<evidence type="ECO:0000256" key="2">
    <source>
        <dbReference type="ARBA" id="ARBA00004463"/>
    </source>
</evidence>
<dbReference type="SUPFAM" id="SSF51045">
    <property type="entry name" value="WW domain"/>
    <property type="match status" value="1"/>
</dbReference>
<keyword evidence="5" id="KW-0399">Innate immunity</keyword>
<feature type="domain" description="WW" evidence="16">
    <location>
        <begin position="70"/>
        <end position="104"/>
    </location>
</feature>
<comment type="caution">
    <text evidence="17">The sequence shown here is derived from an EMBL/GenBank/DDBJ whole genome shotgun (WGS) entry which is preliminary data.</text>
</comment>
<evidence type="ECO:0000256" key="8">
    <source>
        <dbReference type="ARBA" id="ARBA00022859"/>
    </source>
</evidence>
<evidence type="ECO:0000256" key="14">
    <source>
        <dbReference type="ARBA" id="ARBA00046362"/>
    </source>
</evidence>
<evidence type="ECO:0000259" key="16">
    <source>
        <dbReference type="PROSITE" id="PS50020"/>
    </source>
</evidence>
<evidence type="ECO:0000256" key="9">
    <source>
        <dbReference type="ARBA" id="ARBA00023015"/>
    </source>
</evidence>
<evidence type="ECO:0000256" key="4">
    <source>
        <dbReference type="ARBA" id="ARBA00022553"/>
    </source>
</evidence>
<keyword evidence="12" id="KW-0539">Nucleus</keyword>
<dbReference type="Proteomes" id="UP001249851">
    <property type="component" value="Unassembled WGS sequence"/>
</dbReference>
<dbReference type="GO" id="GO:0016607">
    <property type="term" value="C:nuclear speck"/>
    <property type="evidence" value="ECO:0007669"/>
    <property type="project" value="UniProtKB-SubCell"/>
</dbReference>
<proteinExistence type="predicted"/>